<accession>A0A9P4XXX0</accession>
<reference evidence="7" key="1">
    <citation type="journal article" date="2020" name="Phytopathology">
        <title>Genome sequence of the chestnut blight fungus Cryphonectria parasitica EP155: A fundamental resource for an archetypical invasive plant pathogen.</title>
        <authorList>
            <person name="Crouch J.A."/>
            <person name="Dawe A."/>
            <person name="Aerts A."/>
            <person name="Barry K."/>
            <person name="Churchill A.C.L."/>
            <person name="Grimwood J."/>
            <person name="Hillman B."/>
            <person name="Milgroom M.G."/>
            <person name="Pangilinan J."/>
            <person name="Smith M."/>
            <person name="Salamov A."/>
            <person name="Schmutz J."/>
            <person name="Yadav J."/>
            <person name="Grigoriev I.V."/>
            <person name="Nuss D."/>
        </authorList>
    </citation>
    <scope>NUCLEOTIDE SEQUENCE</scope>
    <source>
        <strain evidence="7">EP155</strain>
    </source>
</reference>
<dbReference type="InterPro" id="IPR016181">
    <property type="entry name" value="Acyl_CoA_acyltransferase"/>
</dbReference>
<dbReference type="PANTHER" id="PTHR10279">
    <property type="entry name" value="ORNITHINE DECARBOXYLASE ANTIZYME"/>
    <property type="match status" value="1"/>
</dbReference>
<keyword evidence="8" id="KW-1185">Reference proteome</keyword>
<feature type="region of interest" description="Disordered" evidence="6">
    <location>
        <begin position="1"/>
        <end position="45"/>
    </location>
</feature>
<dbReference type="OrthoDB" id="5959761at2759"/>
<evidence type="ECO:0000256" key="5">
    <source>
        <dbReference type="ARBA" id="ARBA00022758"/>
    </source>
</evidence>
<sequence length="211" mass="23231">MKVVFHGEENAATHGSGLTGVYQHHHQHQSSSRDRSQSSDTGRSVASVDSGYFGSYTCDDHRSDVHQCMTLPCDSSCSDDNERTSLYGPCTGTGIEATSWMEIWDYQGGASFLAFVAEDLTTGEKSLFTFFDAGVVGRDLKKALVALIELAETPLGCSRLVICIDRSIEADEMQSLTKGLAWAGFEMDTLDRWAEIRDVTSSRWLFMGMEV</sequence>
<evidence type="ECO:0000256" key="6">
    <source>
        <dbReference type="SAM" id="MobiDB-lite"/>
    </source>
</evidence>
<dbReference type="EMBL" id="MU032350">
    <property type="protein sequence ID" value="KAF3762938.1"/>
    <property type="molecule type" value="Genomic_DNA"/>
</dbReference>
<dbReference type="Gene3D" id="3.40.630.60">
    <property type="match status" value="1"/>
</dbReference>
<comment type="subunit">
    <text evidence="3">Interacts with ODC and thereby sterically blocks ODC homodimerization.</text>
</comment>
<name>A0A9P4XXX0_CRYP1</name>
<dbReference type="PANTHER" id="PTHR10279:SF10">
    <property type="entry name" value="ORNITHINE DECARBOXYLASE ANTIZYME"/>
    <property type="match status" value="1"/>
</dbReference>
<gene>
    <name evidence="7" type="ORF">M406DRAFT_357639</name>
</gene>
<dbReference type="InterPro" id="IPR002993">
    <property type="entry name" value="ODC_AZ"/>
</dbReference>
<evidence type="ECO:0000256" key="2">
    <source>
        <dbReference type="ARBA" id="ARBA00008796"/>
    </source>
</evidence>
<feature type="compositionally biased region" description="Basic and acidic residues" evidence="6">
    <location>
        <begin position="1"/>
        <end position="11"/>
    </location>
</feature>
<evidence type="ECO:0000256" key="3">
    <source>
        <dbReference type="ARBA" id="ARBA00011486"/>
    </source>
</evidence>
<organism evidence="7 8">
    <name type="scientific">Cryphonectria parasitica (strain ATCC 38755 / EP155)</name>
    <dbReference type="NCBI Taxonomy" id="660469"/>
    <lineage>
        <taxon>Eukaryota</taxon>
        <taxon>Fungi</taxon>
        <taxon>Dikarya</taxon>
        <taxon>Ascomycota</taxon>
        <taxon>Pezizomycotina</taxon>
        <taxon>Sordariomycetes</taxon>
        <taxon>Sordariomycetidae</taxon>
        <taxon>Diaporthales</taxon>
        <taxon>Cryphonectriaceae</taxon>
        <taxon>Cryphonectria-Endothia species complex</taxon>
        <taxon>Cryphonectria</taxon>
    </lineage>
</organism>
<dbReference type="GO" id="GO:0008073">
    <property type="term" value="F:ornithine decarboxylase inhibitor activity"/>
    <property type="evidence" value="ECO:0007669"/>
    <property type="project" value="InterPro"/>
</dbReference>
<dbReference type="RefSeq" id="XP_040773917.1">
    <property type="nucleotide sequence ID" value="XM_040923732.1"/>
</dbReference>
<protein>
    <recommendedName>
        <fullName evidence="4">Ornithine decarboxylase antizyme</fullName>
    </recommendedName>
</protein>
<dbReference type="Proteomes" id="UP000803844">
    <property type="component" value="Unassembled WGS sequence"/>
</dbReference>
<dbReference type="GO" id="GO:0075523">
    <property type="term" value="P:viral translational frameshifting"/>
    <property type="evidence" value="ECO:0007669"/>
    <property type="project" value="UniProtKB-KW"/>
</dbReference>
<dbReference type="SUPFAM" id="SSF55729">
    <property type="entry name" value="Acyl-CoA N-acyltransferases (Nat)"/>
    <property type="match status" value="1"/>
</dbReference>
<evidence type="ECO:0000256" key="1">
    <source>
        <dbReference type="ARBA" id="ARBA00002307"/>
    </source>
</evidence>
<dbReference type="AlphaFoldDB" id="A0A9P4XXX0"/>
<evidence type="ECO:0000313" key="8">
    <source>
        <dbReference type="Proteomes" id="UP000803844"/>
    </source>
</evidence>
<dbReference type="GO" id="GO:0005634">
    <property type="term" value="C:nucleus"/>
    <property type="evidence" value="ECO:0007669"/>
    <property type="project" value="TreeGrafter"/>
</dbReference>
<dbReference type="GeneID" id="63840861"/>
<evidence type="ECO:0000256" key="4">
    <source>
        <dbReference type="ARBA" id="ARBA00017712"/>
    </source>
</evidence>
<keyword evidence="5" id="KW-0688">Ribosomal frameshifting</keyword>
<comment type="function">
    <text evidence="1">Ornithine decarboxylase (ODC) antizyme protein that negatively regulates ODC activity and intracellular polyamine biosynthesis in response to increased intracellular polyamine levels. Binds to ODC monomers, inhibiting the assembly of the functional ODC homodimer, and targets the monomers for ubiquitin-independent proteolytic destruction by the 26S proteasome.</text>
</comment>
<dbReference type="GO" id="GO:0005737">
    <property type="term" value="C:cytoplasm"/>
    <property type="evidence" value="ECO:0007669"/>
    <property type="project" value="TreeGrafter"/>
</dbReference>
<comment type="caution">
    <text evidence="7">The sequence shown here is derived from an EMBL/GenBank/DDBJ whole genome shotgun (WGS) entry which is preliminary data.</text>
</comment>
<dbReference type="GO" id="GO:0045732">
    <property type="term" value="P:positive regulation of protein catabolic process"/>
    <property type="evidence" value="ECO:0007669"/>
    <property type="project" value="TreeGrafter"/>
</dbReference>
<evidence type="ECO:0000313" key="7">
    <source>
        <dbReference type="EMBL" id="KAF3762938.1"/>
    </source>
</evidence>
<dbReference type="InterPro" id="IPR038581">
    <property type="entry name" value="ODC_AZ_sf"/>
</dbReference>
<proteinExistence type="inferred from homology"/>
<comment type="similarity">
    <text evidence="2">Belongs to the ODC antizyme family.</text>
</comment>
<dbReference type="Pfam" id="PF02100">
    <property type="entry name" value="ODC_AZ"/>
    <property type="match status" value="1"/>
</dbReference>